<keyword evidence="7" id="KW-1185">Reference proteome</keyword>
<dbReference type="Gene3D" id="1.10.150.130">
    <property type="match status" value="1"/>
</dbReference>
<feature type="domain" description="Tyr recombinase" evidence="5">
    <location>
        <begin position="208"/>
        <end position="388"/>
    </location>
</feature>
<dbReference type="InterPro" id="IPR025166">
    <property type="entry name" value="Integrase_DNA_bind_dom"/>
</dbReference>
<dbReference type="InterPro" id="IPR002104">
    <property type="entry name" value="Integrase_catalytic"/>
</dbReference>
<keyword evidence="4" id="KW-0233">DNA recombination</keyword>
<dbReference type="PANTHER" id="PTHR30629">
    <property type="entry name" value="PROPHAGE INTEGRASE"/>
    <property type="match status" value="1"/>
</dbReference>
<dbReference type="RefSeq" id="WP_212673994.1">
    <property type="nucleotide sequence ID" value="NZ_JAGSPJ010000001.1"/>
</dbReference>
<name>A0A941E1E4_9BURK</name>
<evidence type="ECO:0000256" key="1">
    <source>
        <dbReference type="ARBA" id="ARBA00008857"/>
    </source>
</evidence>
<dbReference type="Gene3D" id="3.30.160.390">
    <property type="entry name" value="Integrase, DNA-binding domain"/>
    <property type="match status" value="1"/>
</dbReference>
<dbReference type="InterPro" id="IPR011010">
    <property type="entry name" value="DNA_brk_join_enz"/>
</dbReference>
<dbReference type="Pfam" id="PF00589">
    <property type="entry name" value="Phage_integrase"/>
    <property type="match status" value="1"/>
</dbReference>
<dbReference type="Proteomes" id="UP000678545">
    <property type="component" value="Unassembled WGS sequence"/>
</dbReference>
<proteinExistence type="inferred from homology"/>
<dbReference type="AlphaFoldDB" id="A0A941E1E4"/>
<evidence type="ECO:0000313" key="7">
    <source>
        <dbReference type="Proteomes" id="UP000678545"/>
    </source>
</evidence>
<dbReference type="InterPro" id="IPR053876">
    <property type="entry name" value="Phage_int_M"/>
</dbReference>
<gene>
    <name evidence="6" type="ORF">KDM90_02455</name>
</gene>
<protein>
    <submittedName>
        <fullName evidence="6">Tyrosine-type recombinase/integrase</fullName>
    </submittedName>
</protein>
<sequence length="403" mass="45918">MATLTDVKARSITSESGILPHGGVTGLALHPSNTKGSGKWVLRFVSPITQKRRNAGLGSYPEVSIAQAAKAAIEMRSQIEQGIDPLEEKAKIAKVSKAPTFQEASKLLHAELLPSWKNDKHGQQWINTLEQYVFPIIGKLLLDQIQPRHIADTLRPIWLEIPETAGRVKQRIHAVMAWAWAHEYCPSNPVDVVQYLLPPQPSKSVRTKHQPAMPWADIPLFIKTHLRNGNKYDVTRPMLEFLILTAARSGEVREMTWSEVNFQEETWIVPAERMKAKLLHRVPLSKRAIEILRSQQGFHEELVFPSPRKQKELSDMVLTSFLRRVKAKSDTPGRFATAHGFRSSFRDWCSEQGYARDLAERSLAHTVQNKVEAAYHRTDLLEQRRSLLETWSHFCTSRNQQIV</sequence>
<evidence type="ECO:0000256" key="4">
    <source>
        <dbReference type="ARBA" id="ARBA00023172"/>
    </source>
</evidence>
<accession>A0A941E1E4</accession>
<dbReference type="InterPro" id="IPR010998">
    <property type="entry name" value="Integrase_recombinase_N"/>
</dbReference>
<dbReference type="CDD" id="cd00801">
    <property type="entry name" value="INT_P4_C"/>
    <property type="match status" value="1"/>
</dbReference>
<dbReference type="InterPro" id="IPR050808">
    <property type="entry name" value="Phage_Integrase"/>
</dbReference>
<comment type="caution">
    <text evidence="6">The sequence shown here is derived from an EMBL/GenBank/DDBJ whole genome shotgun (WGS) entry which is preliminary data.</text>
</comment>
<keyword evidence="2" id="KW-0229">DNA integration</keyword>
<keyword evidence="3" id="KW-0238">DNA-binding</keyword>
<dbReference type="Pfam" id="PF13356">
    <property type="entry name" value="Arm-DNA-bind_3"/>
    <property type="match status" value="1"/>
</dbReference>
<dbReference type="GO" id="GO:0015074">
    <property type="term" value="P:DNA integration"/>
    <property type="evidence" value="ECO:0007669"/>
    <property type="project" value="UniProtKB-KW"/>
</dbReference>
<dbReference type="PANTHER" id="PTHR30629:SF6">
    <property type="entry name" value="PROPHAGE INTEGRASE INTA-RELATED"/>
    <property type="match status" value="1"/>
</dbReference>
<dbReference type="Pfam" id="PF22022">
    <property type="entry name" value="Phage_int_M"/>
    <property type="match status" value="1"/>
</dbReference>
<dbReference type="InterPro" id="IPR013762">
    <property type="entry name" value="Integrase-like_cat_sf"/>
</dbReference>
<organism evidence="6 7">
    <name type="scientific">Undibacterium fentianense</name>
    <dbReference type="NCBI Taxonomy" id="2828728"/>
    <lineage>
        <taxon>Bacteria</taxon>
        <taxon>Pseudomonadati</taxon>
        <taxon>Pseudomonadota</taxon>
        <taxon>Betaproteobacteria</taxon>
        <taxon>Burkholderiales</taxon>
        <taxon>Oxalobacteraceae</taxon>
        <taxon>Undibacterium</taxon>
    </lineage>
</organism>
<comment type="similarity">
    <text evidence="1">Belongs to the 'phage' integrase family.</text>
</comment>
<reference evidence="6" key="1">
    <citation type="submission" date="2021-04" db="EMBL/GenBank/DDBJ databases">
        <title>novel species isolated from subtropical streams in China.</title>
        <authorList>
            <person name="Lu H."/>
        </authorList>
    </citation>
    <scope>NUCLEOTIDE SEQUENCE</scope>
    <source>
        <strain evidence="6">FT137W</strain>
    </source>
</reference>
<dbReference type="EMBL" id="JAGSPJ010000001">
    <property type="protein sequence ID" value="MBR7798869.1"/>
    <property type="molecule type" value="Genomic_DNA"/>
</dbReference>
<dbReference type="InterPro" id="IPR038488">
    <property type="entry name" value="Integrase_DNA-bd_sf"/>
</dbReference>
<dbReference type="GO" id="GO:0006310">
    <property type="term" value="P:DNA recombination"/>
    <property type="evidence" value="ECO:0007669"/>
    <property type="project" value="UniProtKB-KW"/>
</dbReference>
<dbReference type="PROSITE" id="PS51898">
    <property type="entry name" value="TYR_RECOMBINASE"/>
    <property type="match status" value="1"/>
</dbReference>
<evidence type="ECO:0000256" key="2">
    <source>
        <dbReference type="ARBA" id="ARBA00022908"/>
    </source>
</evidence>
<evidence type="ECO:0000259" key="5">
    <source>
        <dbReference type="PROSITE" id="PS51898"/>
    </source>
</evidence>
<dbReference type="Gene3D" id="1.10.443.10">
    <property type="entry name" value="Intergrase catalytic core"/>
    <property type="match status" value="1"/>
</dbReference>
<evidence type="ECO:0000313" key="6">
    <source>
        <dbReference type="EMBL" id="MBR7798869.1"/>
    </source>
</evidence>
<evidence type="ECO:0000256" key="3">
    <source>
        <dbReference type="ARBA" id="ARBA00023125"/>
    </source>
</evidence>
<dbReference type="SUPFAM" id="SSF56349">
    <property type="entry name" value="DNA breaking-rejoining enzymes"/>
    <property type="match status" value="1"/>
</dbReference>
<dbReference type="GO" id="GO:0003677">
    <property type="term" value="F:DNA binding"/>
    <property type="evidence" value="ECO:0007669"/>
    <property type="project" value="UniProtKB-KW"/>
</dbReference>